<feature type="region of interest" description="Disordered" evidence="1">
    <location>
        <begin position="3081"/>
        <end position="3118"/>
    </location>
</feature>
<dbReference type="GO" id="GO:0043025">
    <property type="term" value="C:neuronal cell body"/>
    <property type="evidence" value="ECO:0007669"/>
    <property type="project" value="TreeGrafter"/>
</dbReference>
<feature type="compositionally biased region" description="Basic and acidic residues" evidence="1">
    <location>
        <begin position="337"/>
        <end position="354"/>
    </location>
</feature>
<feature type="compositionally biased region" description="Basic and acidic residues" evidence="1">
    <location>
        <begin position="1707"/>
        <end position="1728"/>
    </location>
</feature>
<feature type="compositionally biased region" description="Basic and acidic residues" evidence="1">
    <location>
        <begin position="1268"/>
        <end position="1281"/>
    </location>
</feature>
<dbReference type="PANTHER" id="PTHR13843:SF12">
    <property type="entry name" value="ATPASE F1_V1_A1 COMPLEX ALPHA_BETA SUBUNIT NUCLEOTIDE-BINDING DOMAIN-CONTAINING PROTEIN"/>
    <property type="match status" value="1"/>
</dbReference>
<feature type="compositionally biased region" description="Basic and acidic residues" evidence="1">
    <location>
        <begin position="522"/>
        <end position="544"/>
    </location>
</feature>
<feature type="compositionally biased region" description="Polar residues" evidence="1">
    <location>
        <begin position="918"/>
        <end position="928"/>
    </location>
</feature>
<feature type="compositionally biased region" description="Basic and acidic residues" evidence="1">
    <location>
        <begin position="587"/>
        <end position="609"/>
    </location>
</feature>
<accession>A0A131XM51</accession>
<feature type="compositionally biased region" description="Polar residues" evidence="1">
    <location>
        <begin position="1732"/>
        <end position="1747"/>
    </location>
</feature>
<feature type="region of interest" description="Disordered" evidence="1">
    <location>
        <begin position="222"/>
        <end position="366"/>
    </location>
</feature>
<feature type="compositionally biased region" description="Basic and acidic residues" evidence="1">
    <location>
        <begin position="430"/>
        <end position="446"/>
    </location>
</feature>
<feature type="compositionally biased region" description="Acidic residues" evidence="1">
    <location>
        <begin position="1172"/>
        <end position="1181"/>
    </location>
</feature>
<feature type="region of interest" description="Disordered" evidence="1">
    <location>
        <begin position="2913"/>
        <end position="2957"/>
    </location>
</feature>
<feature type="compositionally biased region" description="Basic and acidic residues" evidence="1">
    <location>
        <begin position="2408"/>
        <end position="2439"/>
    </location>
</feature>
<feature type="region of interest" description="Disordered" evidence="1">
    <location>
        <begin position="2291"/>
        <end position="2710"/>
    </location>
</feature>
<feature type="compositionally biased region" description="Polar residues" evidence="1">
    <location>
        <begin position="3696"/>
        <end position="3705"/>
    </location>
</feature>
<feature type="compositionally biased region" description="Polar residues" evidence="1">
    <location>
        <begin position="2002"/>
        <end position="2012"/>
    </location>
</feature>
<dbReference type="PANTHER" id="PTHR13843">
    <property type="entry name" value="MICROTUBULE-ASSOCIATED PROTEIN"/>
    <property type="match status" value="1"/>
</dbReference>
<feature type="compositionally biased region" description="Basic and acidic residues" evidence="1">
    <location>
        <begin position="1452"/>
        <end position="1475"/>
    </location>
</feature>
<feature type="region of interest" description="Disordered" evidence="1">
    <location>
        <begin position="1221"/>
        <end position="1352"/>
    </location>
</feature>
<feature type="compositionally biased region" description="Basic and acidic residues" evidence="1">
    <location>
        <begin position="685"/>
        <end position="708"/>
    </location>
</feature>
<feature type="compositionally biased region" description="Polar residues" evidence="1">
    <location>
        <begin position="2579"/>
        <end position="2594"/>
    </location>
</feature>
<feature type="compositionally biased region" description="Basic and acidic residues" evidence="1">
    <location>
        <begin position="2565"/>
        <end position="2578"/>
    </location>
</feature>
<dbReference type="GO" id="GO:0008017">
    <property type="term" value="F:microtubule binding"/>
    <property type="evidence" value="ECO:0007669"/>
    <property type="project" value="InterPro"/>
</dbReference>
<feature type="compositionally biased region" description="Polar residues" evidence="1">
    <location>
        <begin position="2391"/>
        <end position="2405"/>
    </location>
</feature>
<feature type="compositionally biased region" description="Basic and acidic residues" evidence="1">
    <location>
        <begin position="2669"/>
        <end position="2683"/>
    </location>
</feature>
<dbReference type="GO" id="GO:0031114">
    <property type="term" value="P:regulation of microtubule depolymerization"/>
    <property type="evidence" value="ECO:0007669"/>
    <property type="project" value="TreeGrafter"/>
</dbReference>
<feature type="compositionally biased region" description="Basic and acidic residues" evidence="1">
    <location>
        <begin position="938"/>
        <end position="952"/>
    </location>
</feature>
<feature type="compositionally biased region" description="Basic and acidic residues" evidence="1">
    <location>
        <begin position="1292"/>
        <end position="1301"/>
    </location>
</feature>
<reference evidence="2" key="1">
    <citation type="journal article" date="2017" name="Ticks Tick Borne Dis.">
        <title>An insight into the sialome of Hyalomma excavatum.</title>
        <authorList>
            <person name="Ribeiro J.M."/>
            <person name="Slovak M."/>
            <person name="Francischetti I.M."/>
        </authorList>
    </citation>
    <scope>NUCLEOTIDE SEQUENCE</scope>
    <source>
        <strain evidence="2">Samish</strain>
        <tissue evidence="2">Salivary glands</tissue>
    </source>
</reference>
<feature type="compositionally biased region" description="Polar residues" evidence="1">
    <location>
        <begin position="1233"/>
        <end position="1243"/>
    </location>
</feature>
<feature type="compositionally biased region" description="Basic and acidic residues" evidence="1">
    <location>
        <begin position="2054"/>
        <end position="2066"/>
    </location>
</feature>
<feature type="compositionally biased region" description="Basic and acidic residues" evidence="1">
    <location>
        <begin position="397"/>
        <end position="420"/>
    </location>
</feature>
<evidence type="ECO:0000256" key="1">
    <source>
        <dbReference type="SAM" id="MobiDB-lite"/>
    </source>
</evidence>
<feature type="region of interest" description="Disordered" evidence="1">
    <location>
        <begin position="3524"/>
        <end position="3556"/>
    </location>
</feature>
<sequence length="3870" mass="420564">LEQPHREAPFSAVPGVEKETTEHVDVQKLKPELELPVKESLVCAVPVVEKEPAEHEDIQKLTPVLEQLHKETPVSAAPQVEKKPAGHDDEQKPELESEQPKEAPVSSAPAVHKEKPAESEGVLKFEPELEQSYKETPVSAVPEIKRKPPEHEHVQEMEPKLELPSLKAQVSAAPEAGKETGVLELAQKLEPEVERPHVEAPGVPGVEKKTAVDEGAQMLEAELGRPPLETPVSSVPEVQDKKSVGHEGVERVEAKVERPPEEVPVVKEKPAEHDDVHELKPEVDRPRKEIPVGAAPEVELTKALDHEGVQKLEPELDRLPEETLRSSLPEVKKKKPAEHEDVQELVGEAERPLEEPPVSTVPEIEEMKPTEYDVARHLEPEIEGPYVETSVTPVPELEEKKPAIDEGVRKLEQEIERPPEKAPVSAVPEVEEKKHEKHQGAEKPGSEIELPYEESLSAAPQIEEGKPSKPDSVEIERAAKGSTVSTVPEDEKKPAEHKSIEKGETRIERSSGEPDEGAVPEFDEKIAAEHGVKRHEPEIKRSPEDALVSAVSELGTEELAKEERAEMVEPKVQREAEETPARATPKAGEKKPGELEEGKKLKQEIESPHGETPVTKLPRSDDKKGTDHEAMEKIGREVQKQPEKSPASAVREVEGKVLAEPERMKKVGPDIERPSEETAVCTVPEGEKKKPTDLESVEQLKPESEKHAPGTVVSSAPEVEEKQQSVGTLESEVEMSLVSTERAEPGIVEMVKSKSARPAEEAPVSELPEVTEKKPDEDSGVEELEPEIARPPVQSPVSELAKAEEKKPQEPQSVEKLEPEVERLPEAAGAGSEPEVEKKPSELEGIVKLEPESGRRDVDIPLSATPEVEKKATEPDSEEKVGPRTEIPGEEASVKGMVEVAAGKPEEHVDVEKVKSTGAPSERTSTTEVAEEQPTKPGHVEMMKSEILRGPEETPASGAPVEGKKHTEPEPEQAPEPPSYITERDNAVETGAESIESHKPLELQNIEAGEIDTVRSEPGKAASATSGIPATVIKGSLETHDVKETETQVPKEEQHGRHISPSSGDKREPSDMKDIHLDEGTKREPVHSPGHHESEMAVSIKDKPDADTLATKSGETMAEQTEQCKKGYLSEESSLDQEGIVTSPGEETTDEDAPTSIQEDPKACQSTAEVHEVEDVESTVDEVVDEGVVTSPCQSIDDDAHPLTADPEDTLYDGVHITELRDGDEKEHARISKQGQVISSLGQVQPKDAVGGEHSPQEPWEEATVPYHDSKEADIAEERRPSSSMTTPPAGDLRKEGKDGEPQQDIEDIQLRESVPPQSFLWSETGSSDVLPEEESDTRQPGYLPGEAEVLPSTALIPEVDGTIAEDLIAAKEQAQKQLEEEGDEDVSPSFSRASSTKDRSAIEHDAPSEAGRLSDITDHTEKPSEHEATRQESGKDSAPVVFELSHGTSKATEETPHWDFQEPGERTDSPKLLDSKPYSPTGIECQTLPSDGSKGTGPTEDRYGVHETALDKTTAPPSYPLISEELKADAEIIPKLAAREELSFPQTARTEAVESKLTEQESLDESRASKPDISKKTSLPASEDILPSKTILSEESIADKVTEAVHLEKGDILSQQETETDAAIIEERLQIVEVPETKDVKGSDEHKDSSIVSPDSGRDNREEVQEGASKEEDQAVFSKSHEEPVLRAESHVVSESFRLPEPSEPQDDREIHAPPTHGDQDHADKGLPADTSHTPSKADTSDTTMSPKPCAPSEPEVDVTKQELHLSLETAAGAVSSVYSKAKELLEECVSATEPTSPGGAISTGSPKSSVSEDSFRSVVQKDDSRDALSKEEACDDRTCDENVVPVSGVTTGYDFRSPTEVLKRDFHEETSHTFAKQLHETMALQSPSQDDEGRQLLEVIKSQLVCDESADFHVTTKEHGLPTAKDIPPADSSKYVPTGTHAESDDMGLDKSPGSTKERDEALSVILDQITKGDWDEGAHSGPEKVQVSEAAVEIHPSLSADSSTKSQPQADAPLGSEDRREPLDSGHLLVKGAPEEDKSVPVPGELSPAAHKPESPSAHKEVFEEISPETTLLQESASTAQHYPKTREDASATLDAHTSRPSASDDSLVKLPEETVRHFPSDLGTSSATDLCSSPVPLKESASHPDVRIISDKEELGSATDLEIAPERGVVCDARLSSGPEGTKVRDEAPYGEDEEKETTSRGSPSLHHQEQDSYVPEAPWVHHHDAEDARSTEISDQPMKDPRATCPTSLDAPELAHMQQRMSVDYESSITSVSDIEFAADAKSLKALAPDDPSHGDSKTAECPKGEKDASRPSSPESPPQSPVKRIAAEHPRASKRARTTSESKHPISTQGSSEADISSEDEDSTRKVTTHAYTDASSDGVELPKESQQSGSGPMQTSTYPVRDQHLEDPTKHSAEHHAIPQGADDHDSRHVPTEVHPGSFPDTPGKTEGLSLEHSLTTSEEHYLPTGDRTDEGKSEKDSQIPQLPSKDVPYPSSTISHHDVVQAPSSLLEPDKAEMSGGKDSRLDETYSSELKRTSIESETTSSSDDAGSGRRSLTSSKDSDLMREYSKHLETSPSARFSVDSTCSVTSEERSYTELEKPYQKEDSRESFSSTAREYPDDSSRSGSLYSDSTLEPSSTFDHHEPKAPQVSSDKAELGSSVDDFIPKEIEKTERHSETDTLISAQKESDVQVPPGAEKATKMPEEHISPAARIPASEDQSPFTDIAHGHGIASGLFAALKTELCVIDSPSMGTVLDQTGKDVQSLNDQAGVDPSPEFAEKHREFDLGDKSFPETDRETPKEQVHSGDGEVRAPHHVPALTPDKEPKETHSISGQDEGYPARKVSGEVTPLKALRFQLGDDSSIEPLADQTDASASDPPSDADHGLSKEVFERKVRLDKFLEAEFLEAMATDEEDESSRASVKQSTASTTSSSHQKNGHTVAEPEDDNTEDDVTLASALSSGLPTELVCMAQSSVDLPKDITRITQCADSQERVSPPLASPPDAAKQDEPAAVAAGLASGLSVELVCMVESKELCSEIKRAEEEAIHHVIEKKADYAEEDGGVAMQAYIERRLSDSDHFADKQQRASPPSETVSSAQQGIPTPERKTSKGFDELHLNGTSHSPPSVGLVAGLAAGLATELVCMPQSAEELCIDASESRWPPAQGSRVEIMPPEMTASIYEERTEHIDEKPCSDTDVESLGRGAPDSPVLHRIGQIPVQREVITTVTSRRVVYQNDGPPDTWTTSAFSEPPQQDTDDDSRRTTVTYVYRTYTPAESDDKDDPVISSGTVPSRQGEDGLPFEILRSAAERHAREEDGHVEGDHVTGTSSRSYVYTISSDHGAPETFIRHTDDTETLHHPDSSIHNIAMDEVARITEMAAAAVSQSPNGWTVVHRSADSSSQRPLELTRPSELVERRNGHVTQVTETRQIVYHPSSSAEFRFPVVSSAEETCLPPEGSDPKTILEFMAAQTKQAAKEMLEEQPLYEEDEEAAQEQSSLSDASPLVEEPVFGKTLQPDYPELVELSAGNTPSEPPSPHSAVHDTRARHNGEASGTTASVQRLVETVPASTMSGGSEARRVVSYVEEPTTVVREEWVLEGGRGEASHVISQSSMFQHEVLTREESRSAGTTLSSASTGDDGVRFATHHHLERDPGAVGDVSQLSSLKASMAAALHEEQRFGADSASRTVAPHDTVREQQATSTERQANGRRDGDTTAPFDIRDWGKPLGLPVPPDPSSKSSKTKKTGAAATPRDAADVVYVDLTYVPHHGDPGYCDVEFFSRVRARYYVLSGTNPSQQVLDALLEAKRGWGEPDAPVTVIPTYETDALCYWIAHNQKALEEHHIDVAPSASRCTINLQDHESSCAAYRLEF</sequence>
<feature type="region of interest" description="Disordered" evidence="1">
    <location>
        <begin position="3621"/>
        <end position="3640"/>
    </location>
</feature>
<feature type="compositionally biased region" description="Basic and acidic residues" evidence="1">
    <location>
        <begin position="1396"/>
        <end position="1408"/>
    </location>
</feature>
<feature type="compositionally biased region" description="Basic and acidic residues" evidence="1">
    <location>
        <begin position="2144"/>
        <end position="2159"/>
    </location>
</feature>
<feature type="compositionally biased region" description="Basic and acidic residues" evidence="1">
    <location>
        <begin position="1815"/>
        <end position="1840"/>
    </location>
</feature>
<feature type="region of interest" description="Disordered" evidence="1">
    <location>
        <begin position="2992"/>
        <end position="3015"/>
    </location>
</feature>
<dbReference type="GO" id="GO:0005829">
    <property type="term" value="C:cytosol"/>
    <property type="evidence" value="ECO:0007669"/>
    <property type="project" value="TreeGrafter"/>
</dbReference>
<feature type="compositionally biased region" description="Basic and acidic residues" evidence="1">
    <location>
        <begin position="111"/>
        <end position="133"/>
    </location>
</feature>
<feature type="region of interest" description="Disordered" evidence="1">
    <location>
        <begin position="1919"/>
        <end position="2273"/>
    </location>
</feature>
<dbReference type="GO" id="GO:0005875">
    <property type="term" value="C:microtubule associated complex"/>
    <property type="evidence" value="ECO:0007669"/>
    <property type="project" value="TreeGrafter"/>
</dbReference>
<feature type="region of interest" description="Disordered" evidence="1">
    <location>
        <begin position="1"/>
        <end position="24"/>
    </location>
</feature>
<feature type="compositionally biased region" description="Basic and acidic residues" evidence="1">
    <location>
        <begin position="2110"/>
        <end position="2123"/>
    </location>
</feature>
<feature type="compositionally biased region" description="Basic and acidic residues" evidence="1">
    <location>
        <begin position="867"/>
        <end position="883"/>
    </location>
</feature>
<feature type="compositionally biased region" description="Basic and acidic residues" evidence="1">
    <location>
        <begin position="2595"/>
        <end position="2614"/>
    </location>
</feature>
<feature type="compositionally biased region" description="Polar residues" evidence="1">
    <location>
        <begin position="2264"/>
        <end position="2273"/>
    </location>
</feature>
<dbReference type="GO" id="GO:0016358">
    <property type="term" value="P:dendrite development"/>
    <property type="evidence" value="ECO:0007669"/>
    <property type="project" value="TreeGrafter"/>
</dbReference>
<feature type="compositionally biased region" description="Basic and acidic residues" evidence="1">
    <location>
        <begin position="143"/>
        <end position="161"/>
    </location>
</feature>
<feature type="compositionally biased region" description="Basic and acidic residues" evidence="1">
    <location>
        <begin position="3706"/>
        <end position="3724"/>
    </location>
</feature>
<feature type="compositionally biased region" description="Basic and acidic residues" evidence="1">
    <location>
        <begin position="651"/>
        <end position="676"/>
    </location>
</feature>
<feature type="compositionally biased region" description="Low complexity" evidence="1">
    <location>
        <begin position="2544"/>
        <end position="2560"/>
    </location>
</feature>
<feature type="compositionally biased region" description="Basic and acidic residues" evidence="1">
    <location>
        <begin position="835"/>
        <end position="859"/>
    </location>
</feature>
<feature type="compositionally biased region" description="Basic and acidic residues" evidence="1">
    <location>
        <begin position="2296"/>
        <end position="2315"/>
    </location>
</feature>
<evidence type="ECO:0000313" key="2">
    <source>
        <dbReference type="EMBL" id="JAP67275.1"/>
    </source>
</evidence>
<feature type="non-terminal residue" evidence="2">
    <location>
        <position position="1"/>
    </location>
</feature>
<feature type="compositionally biased region" description="Polar residues" evidence="1">
    <location>
        <begin position="1110"/>
        <end position="1121"/>
    </location>
</feature>
<feature type="compositionally biased region" description="Basic and acidic residues" evidence="1">
    <location>
        <begin position="618"/>
        <end position="643"/>
    </location>
</feature>
<dbReference type="GO" id="GO:0003779">
    <property type="term" value="F:actin binding"/>
    <property type="evidence" value="ECO:0007669"/>
    <property type="project" value="TreeGrafter"/>
</dbReference>
<feature type="compositionally biased region" description="Basic and acidic residues" evidence="1">
    <location>
        <begin position="463"/>
        <end position="479"/>
    </location>
</feature>
<feature type="region of interest" description="Disordered" evidence="1">
    <location>
        <begin position="2788"/>
        <end position="2892"/>
    </location>
</feature>
<feature type="compositionally biased region" description="Polar residues" evidence="1">
    <location>
        <begin position="1316"/>
        <end position="1328"/>
    </location>
</feature>
<feature type="region of interest" description="Disordered" evidence="1">
    <location>
        <begin position="378"/>
        <end position="1181"/>
    </location>
</feature>
<feature type="compositionally biased region" description="Basic and acidic residues" evidence="1">
    <location>
        <begin position="1973"/>
        <end position="1985"/>
    </location>
</feature>
<feature type="compositionally biased region" description="Basic and acidic residues" evidence="1">
    <location>
        <begin position="80"/>
        <end position="101"/>
    </location>
</feature>
<name>A0A131XM51_9ACAR</name>
<feature type="compositionally biased region" description="Basic and acidic residues" evidence="1">
    <location>
        <begin position="238"/>
        <end position="290"/>
    </location>
</feature>
<feature type="region of interest" description="Disordered" evidence="1">
    <location>
        <begin position="3237"/>
        <end position="3300"/>
    </location>
</feature>
<feature type="compositionally biased region" description="Polar residues" evidence="1">
    <location>
        <begin position="3089"/>
        <end position="3104"/>
    </location>
</feature>
<feature type="compositionally biased region" description="Low complexity" evidence="1">
    <location>
        <begin position="3265"/>
        <end position="3275"/>
    </location>
</feature>
<feature type="compositionally biased region" description="Basic and acidic residues" evidence="1">
    <location>
        <begin position="2224"/>
        <end position="2247"/>
    </location>
</feature>
<feature type="region of interest" description="Disordered" evidence="1">
    <location>
        <begin position="3191"/>
        <end position="3211"/>
    </location>
</feature>
<feature type="compositionally biased region" description="Polar residues" evidence="1">
    <location>
        <begin position="3244"/>
        <end position="3256"/>
    </location>
</feature>
<feature type="compositionally biased region" description="Basic and acidic residues" evidence="1">
    <location>
        <begin position="558"/>
        <end position="580"/>
    </location>
</feature>
<feature type="compositionally biased region" description="Polar residues" evidence="1">
    <location>
        <begin position="2126"/>
        <end position="2135"/>
    </location>
</feature>
<feature type="region of interest" description="Disordered" evidence="1">
    <location>
        <begin position="3485"/>
        <end position="3505"/>
    </location>
</feature>
<dbReference type="GO" id="GO:0000226">
    <property type="term" value="P:microtubule cytoskeleton organization"/>
    <property type="evidence" value="ECO:0007669"/>
    <property type="project" value="InterPro"/>
</dbReference>
<feature type="compositionally biased region" description="Basic and acidic residues" evidence="1">
    <location>
        <begin position="1064"/>
        <end position="1106"/>
    </location>
</feature>
<feature type="compositionally biased region" description="Basic and acidic residues" evidence="1">
    <location>
        <begin position="3107"/>
        <end position="3118"/>
    </location>
</feature>
<feature type="compositionally biased region" description="Basic and acidic residues" evidence="1">
    <location>
        <begin position="801"/>
        <end position="825"/>
    </location>
</feature>
<feature type="compositionally biased region" description="Basic and acidic residues" evidence="1">
    <location>
        <begin position="299"/>
        <end position="324"/>
    </location>
</feature>
<feature type="region of interest" description="Disordered" evidence="1">
    <location>
        <begin position="3677"/>
        <end position="3750"/>
    </location>
</feature>
<protein>
    <submittedName>
        <fullName evidence="2">Putative microtubule-associated protein futsch</fullName>
    </submittedName>
</protein>
<proteinExistence type="evidence at transcript level"/>
<feature type="compositionally biased region" description="Basic and acidic residues" evidence="1">
    <location>
        <begin position="904"/>
        <end position="915"/>
    </location>
</feature>
<feature type="compositionally biased region" description="Polar residues" evidence="1">
    <location>
        <begin position="1804"/>
        <end position="1814"/>
    </location>
</feature>
<feature type="compositionally biased region" description="Basic and acidic residues" evidence="1">
    <location>
        <begin position="1500"/>
        <end position="1511"/>
    </location>
</feature>
<organism evidence="2">
    <name type="scientific">Hyalomma excavatum</name>
    <dbReference type="NCBI Taxonomy" id="257692"/>
    <lineage>
        <taxon>Eukaryota</taxon>
        <taxon>Metazoa</taxon>
        <taxon>Ecdysozoa</taxon>
        <taxon>Arthropoda</taxon>
        <taxon>Chelicerata</taxon>
        <taxon>Arachnida</taxon>
        <taxon>Acari</taxon>
        <taxon>Parasitiformes</taxon>
        <taxon>Ixodida</taxon>
        <taxon>Ixodoidea</taxon>
        <taxon>Ixodidae</taxon>
        <taxon>Hyalomminae</taxon>
        <taxon>Hyalomma</taxon>
    </lineage>
</organism>
<feature type="compositionally biased region" description="Acidic residues" evidence="1">
    <location>
        <begin position="2947"/>
        <end position="2957"/>
    </location>
</feature>
<feature type="compositionally biased region" description="Basic and acidic residues" evidence="1">
    <location>
        <begin position="1657"/>
        <end position="1693"/>
    </location>
</feature>
<feature type="compositionally biased region" description="Basic and acidic residues" evidence="1">
    <location>
        <begin position="1552"/>
        <end position="1576"/>
    </location>
</feature>
<feature type="compositionally biased region" description="Basic and acidic residues" evidence="1">
    <location>
        <begin position="3540"/>
        <end position="3550"/>
    </location>
</feature>
<feature type="region of interest" description="Disordered" evidence="1">
    <location>
        <begin position="1539"/>
        <end position="1593"/>
    </location>
</feature>
<feature type="compositionally biased region" description="Basic and acidic residues" evidence="1">
    <location>
        <begin position="1635"/>
        <end position="1650"/>
    </location>
</feature>
<feature type="region of interest" description="Disordered" evidence="1">
    <location>
        <begin position="1791"/>
        <end position="1840"/>
    </location>
</feature>
<feature type="compositionally biased region" description="Low complexity" evidence="1">
    <location>
        <begin position="3626"/>
        <end position="3638"/>
    </location>
</feature>
<feature type="region of interest" description="Disordered" evidence="1">
    <location>
        <begin position="189"/>
        <end position="208"/>
    </location>
</feature>
<dbReference type="GO" id="GO:0005874">
    <property type="term" value="C:microtubule"/>
    <property type="evidence" value="ECO:0007669"/>
    <property type="project" value="InterPro"/>
</dbReference>
<dbReference type="GO" id="GO:0007409">
    <property type="term" value="P:axonogenesis"/>
    <property type="evidence" value="ECO:0007669"/>
    <property type="project" value="TreeGrafter"/>
</dbReference>
<feature type="compositionally biased region" description="Basic and acidic residues" evidence="1">
    <location>
        <begin position="489"/>
        <end position="512"/>
    </location>
</feature>
<feature type="compositionally biased region" description="Basic and acidic residues" evidence="1">
    <location>
        <begin position="2516"/>
        <end position="2543"/>
    </location>
</feature>
<feature type="compositionally biased region" description="Basic and acidic residues" evidence="1">
    <location>
        <begin position="2788"/>
        <end position="2817"/>
    </location>
</feature>
<feature type="compositionally biased region" description="Basic and acidic residues" evidence="1">
    <location>
        <begin position="1221"/>
        <end position="1230"/>
    </location>
</feature>
<dbReference type="GO" id="GO:0045202">
    <property type="term" value="C:synapse"/>
    <property type="evidence" value="ECO:0007669"/>
    <property type="project" value="TreeGrafter"/>
</dbReference>
<feature type="compositionally biased region" description="Basic and acidic residues" evidence="1">
    <location>
        <begin position="1037"/>
        <end position="1056"/>
    </location>
</feature>
<feature type="region of interest" description="Disordered" evidence="1">
    <location>
        <begin position="1635"/>
        <end position="1765"/>
    </location>
</feature>
<feature type="compositionally biased region" description="Basic and acidic residues" evidence="1">
    <location>
        <begin position="2465"/>
        <end position="2485"/>
    </location>
</feature>
<dbReference type="EMBL" id="GEFH01001306">
    <property type="protein sequence ID" value="JAP67275.1"/>
    <property type="molecule type" value="mRNA"/>
</dbReference>
<feature type="compositionally biased region" description="Low complexity" evidence="1">
    <location>
        <begin position="3494"/>
        <end position="3503"/>
    </location>
</feature>
<feature type="compositionally biased region" description="Basic and acidic residues" evidence="1">
    <location>
        <begin position="1416"/>
        <end position="1436"/>
    </location>
</feature>
<dbReference type="GO" id="GO:0030425">
    <property type="term" value="C:dendrite"/>
    <property type="evidence" value="ECO:0007669"/>
    <property type="project" value="TreeGrafter"/>
</dbReference>
<feature type="region of interest" description="Disordered" evidence="1">
    <location>
        <begin position="63"/>
        <end position="177"/>
    </location>
</feature>
<feature type="compositionally biased region" description="Basic and acidic residues" evidence="1">
    <location>
        <begin position="189"/>
        <end position="198"/>
    </location>
</feature>
<feature type="compositionally biased region" description="Polar residues" evidence="1">
    <location>
        <begin position="2071"/>
        <end position="2084"/>
    </location>
</feature>
<dbReference type="InterPro" id="IPR026074">
    <property type="entry name" value="MAP1"/>
</dbReference>
<feature type="region of interest" description="Disordered" evidence="1">
    <location>
        <begin position="1372"/>
        <end position="1522"/>
    </location>
</feature>